<dbReference type="Pfam" id="PF00328">
    <property type="entry name" value="His_Phos_2"/>
    <property type="match status" value="1"/>
</dbReference>
<dbReference type="AlphaFoldDB" id="A0A914DRT5"/>
<proteinExistence type="predicted"/>
<accession>A0A914DRT5</accession>
<dbReference type="WBParaSite" id="ACRNAN_scaffold3771.g17050.t1">
    <property type="protein sequence ID" value="ACRNAN_scaffold3771.g17050.t1"/>
    <property type="gene ID" value="ACRNAN_scaffold3771.g17050"/>
</dbReference>
<name>A0A914DRT5_9BILA</name>
<protein>
    <submittedName>
        <fullName evidence="2">Uncharacterized protein</fullName>
    </submittedName>
</protein>
<reference evidence="2" key="1">
    <citation type="submission" date="2022-11" db="UniProtKB">
        <authorList>
            <consortium name="WormBaseParasite"/>
        </authorList>
    </citation>
    <scope>IDENTIFICATION</scope>
</reference>
<dbReference type="GO" id="GO:0016791">
    <property type="term" value="F:phosphatase activity"/>
    <property type="evidence" value="ECO:0007669"/>
    <property type="project" value="UniProtKB-ARBA"/>
</dbReference>
<dbReference type="Gene3D" id="3.40.50.1240">
    <property type="entry name" value="Phosphoglycerate mutase-like"/>
    <property type="match status" value="1"/>
</dbReference>
<keyword evidence="1" id="KW-1185">Reference proteome</keyword>
<dbReference type="InterPro" id="IPR000560">
    <property type="entry name" value="His_Pase_clade-2"/>
</dbReference>
<dbReference type="Proteomes" id="UP000887540">
    <property type="component" value="Unplaced"/>
</dbReference>
<dbReference type="SUPFAM" id="SSF53254">
    <property type="entry name" value="Phosphoglycerate mutase-like"/>
    <property type="match status" value="1"/>
</dbReference>
<sequence length="82" mass="9420">MTKTGMQQEFNLGQNLRQYYGKFLKNRYRASELRVLSGADNRTVASALIALAALFPPQQDQIWTRDLLWIPIPVQAEPIIDE</sequence>
<organism evidence="1 2">
    <name type="scientific">Acrobeloides nanus</name>
    <dbReference type="NCBI Taxonomy" id="290746"/>
    <lineage>
        <taxon>Eukaryota</taxon>
        <taxon>Metazoa</taxon>
        <taxon>Ecdysozoa</taxon>
        <taxon>Nematoda</taxon>
        <taxon>Chromadorea</taxon>
        <taxon>Rhabditida</taxon>
        <taxon>Tylenchina</taxon>
        <taxon>Cephalobomorpha</taxon>
        <taxon>Cephaloboidea</taxon>
        <taxon>Cephalobidae</taxon>
        <taxon>Acrobeloides</taxon>
    </lineage>
</organism>
<evidence type="ECO:0000313" key="2">
    <source>
        <dbReference type="WBParaSite" id="ACRNAN_scaffold3771.g17050.t1"/>
    </source>
</evidence>
<evidence type="ECO:0000313" key="1">
    <source>
        <dbReference type="Proteomes" id="UP000887540"/>
    </source>
</evidence>
<dbReference type="InterPro" id="IPR029033">
    <property type="entry name" value="His_PPase_superfam"/>
</dbReference>